<reference evidence="1 2" key="1">
    <citation type="submission" date="2015-06" db="EMBL/GenBank/DDBJ databases">
        <title>Improved classification and identification of acetic acid bacteria using matrix-assisted laser desorption/ionization time-of-flight mass spectrometry; Gluconobacter nephelii and Gluconobacter uchimurae are later heterotypic synonyms of Gluconobacter japonicus and Gluconobacter oxydans, respectively.</title>
        <authorList>
            <person name="Li L."/>
            <person name="Cleenwerck I."/>
            <person name="De Vuyst L."/>
            <person name="Vandamme P."/>
        </authorList>
    </citation>
    <scope>NUCLEOTIDE SEQUENCE [LARGE SCALE GENOMIC DNA]</scope>
    <source>
        <strain evidence="1 2">LMG 1608</strain>
    </source>
</reference>
<name>A0A149UTP3_9PROT</name>
<dbReference type="Proteomes" id="UP000075312">
    <property type="component" value="Unassembled WGS sequence"/>
</dbReference>
<accession>A0A149UTP3</accession>
<protein>
    <recommendedName>
        <fullName evidence="3">DUF551 domain-containing protein</fullName>
    </recommendedName>
</protein>
<sequence>MIHGRRVTQQMSLTKHAIDAERLCASLDITTFHIRPRNWRTPMTDPRIEAAARELKRLFSESEQANDAMWLSCAKCVLDAADAAAWRPIATAPTDSSEVLVWAGDFVFMAGRLGEYWWSDAECSIDNATHWQPLPAPPGNEVKA</sequence>
<evidence type="ECO:0008006" key="3">
    <source>
        <dbReference type="Google" id="ProtNLM"/>
    </source>
</evidence>
<comment type="caution">
    <text evidence="1">The sequence shown here is derived from an EMBL/GenBank/DDBJ whole genome shotgun (WGS) entry which is preliminary data.</text>
</comment>
<evidence type="ECO:0000313" key="2">
    <source>
        <dbReference type="Proteomes" id="UP000075312"/>
    </source>
</evidence>
<proteinExistence type="predicted"/>
<dbReference type="AlphaFoldDB" id="A0A149UTP3"/>
<gene>
    <name evidence="1" type="ORF">AD952_09720</name>
</gene>
<evidence type="ECO:0000313" key="1">
    <source>
        <dbReference type="EMBL" id="KXV71308.1"/>
    </source>
</evidence>
<dbReference type="PATRIC" id="fig|178900.6.peg.3156"/>
<dbReference type="EMBL" id="LHZY01000029">
    <property type="protein sequence ID" value="KXV71308.1"/>
    <property type="molecule type" value="Genomic_DNA"/>
</dbReference>
<organism evidence="1 2">
    <name type="scientific">Acetobacter cerevisiae</name>
    <dbReference type="NCBI Taxonomy" id="178900"/>
    <lineage>
        <taxon>Bacteria</taxon>
        <taxon>Pseudomonadati</taxon>
        <taxon>Pseudomonadota</taxon>
        <taxon>Alphaproteobacteria</taxon>
        <taxon>Acetobacterales</taxon>
        <taxon>Acetobacteraceae</taxon>
        <taxon>Acetobacter</taxon>
    </lineage>
</organism>